<organism evidence="3 4">
    <name type="scientific">Raoultella ornithinolytica</name>
    <name type="common">Klebsiella ornithinolytica</name>
    <dbReference type="NCBI Taxonomy" id="54291"/>
    <lineage>
        <taxon>Bacteria</taxon>
        <taxon>Pseudomonadati</taxon>
        <taxon>Pseudomonadota</taxon>
        <taxon>Gammaproteobacteria</taxon>
        <taxon>Enterobacterales</taxon>
        <taxon>Enterobacteriaceae</taxon>
        <taxon>Klebsiella/Raoultella group</taxon>
        <taxon>Raoultella</taxon>
    </lineage>
</organism>
<protein>
    <submittedName>
        <fullName evidence="3">Phage head morphogenesis protein</fullName>
    </submittedName>
</protein>
<gene>
    <name evidence="3" type="ORF">CFY86_08600</name>
</gene>
<feature type="domain" description="Phage head morphogenesis" evidence="2">
    <location>
        <begin position="197"/>
        <end position="305"/>
    </location>
</feature>
<comment type="caution">
    <text evidence="3">The sequence shown here is derived from an EMBL/GenBank/DDBJ whole genome shotgun (WGS) entry which is preliminary data.</text>
</comment>
<evidence type="ECO:0000259" key="2">
    <source>
        <dbReference type="Pfam" id="PF04233"/>
    </source>
</evidence>
<sequence length="338" mass="38123">MATSQSLIHWPTQNQKPKSPVIPRSKVDPTMSRKSVSKMERDIEARYYSIKVALKALFDQRLTGREREVNSHNWHFLCHDHGADMRLYQVNAGKFIYDMSAQELADLLEAVQGILDDYLLDGGEQNLWAMDYVVAEAQRGTLEAFNNLSQQSQVYASQTTLQQLLSSPGHLNQVAAARLTTFSDWKVISDTARGDLTNIITDAVARGVNPRETASVISKRLDVSMSKAKTIAQTEQVGALRQAQWNETDWAADRLGLNTGLLWLSALKPTTRSWHASRHGKVYTTEQVRDFYAENGNRYNCYCSQIPVLLNDDGSIFNEGLAEKLNKEREQWKLAEAA</sequence>
<evidence type="ECO:0000313" key="4">
    <source>
        <dbReference type="Proteomes" id="UP000229713"/>
    </source>
</evidence>
<accession>A0A855F983</accession>
<proteinExistence type="predicted"/>
<evidence type="ECO:0000313" key="3">
    <source>
        <dbReference type="EMBL" id="PIK89839.1"/>
    </source>
</evidence>
<dbReference type="Pfam" id="PF04233">
    <property type="entry name" value="Phage_Mu_F"/>
    <property type="match status" value="1"/>
</dbReference>
<feature type="compositionally biased region" description="Polar residues" evidence="1">
    <location>
        <begin position="1"/>
        <end position="17"/>
    </location>
</feature>
<dbReference type="Proteomes" id="UP000229713">
    <property type="component" value="Unassembled WGS sequence"/>
</dbReference>
<feature type="region of interest" description="Disordered" evidence="1">
    <location>
        <begin position="1"/>
        <end position="35"/>
    </location>
</feature>
<evidence type="ECO:0000256" key="1">
    <source>
        <dbReference type="SAM" id="MobiDB-lite"/>
    </source>
</evidence>
<dbReference type="AlphaFoldDB" id="A0A855F983"/>
<dbReference type="InterPro" id="IPR006528">
    <property type="entry name" value="Phage_head_morphogenesis_dom"/>
</dbReference>
<name>A0A855F983_RAOOR</name>
<dbReference type="EMBL" id="NKYI01000014">
    <property type="protein sequence ID" value="PIK89839.1"/>
    <property type="molecule type" value="Genomic_DNA"/>
</dbReference>
<reference evidence="3 4" key="1">
    <citation type="submission" date="2017-07" db="EMBL/GenBank/DDBJ databases">
        <title>Raoultella ornithinolytica strain HH3 draft genome.</title>
        <authorList>
            <person name="Duceppe M.-O."/>
            <person name="Huang H."/>
            <person name="Phipps-Todd B."/>
        </authorList>
    </citation>
    <scope>NUCLEOTIDE SEQUENCE [LARGE SCALE GENOMIC DNA]</scope>
    <source>
        <strain evidence="3 4">HH3</strain>
    </source>
</reference>